<gene>
    <name evidence="2" type="ORF">V1634_18510</name>
    <name evidence="3" type="ORF">V1634_27320</name>
</gene>
<dbReference type="PANTHER" id="PTHR30390:SF7">
    <property type="entry name" value="PHOSPHOHEPTOSE ISOMERASE"/>
    <property type="match status" value="1"/>
</dbReference>
<dbReference type="Proteomes" id="UP001339911">
    <property type="component" value="Unassembled WGS sequence"/>
</dbReference>
<dbReference type="EMBL" id="JAZGQL010000027">
    <property type="protein sequence ID" value="MEE6310556.1"/>
    <property type="molecule type" value="Genomic_DNA"/>
</dbReference>
<feature type="domain" description="SIS" evidence="1">
    <location>
        <begin position="44"/>
        <end position="221"/>
    </location>
</feature>
<evidence type="ECO:0000313" key="4">
    <source>
        <dbReference type="Proteomes" id="UP001339911"/>
    </source>
</evidence>
<evidence type="ECO:0000313" key="3">
    <source>
        <dbReference type="EMBL" id="MEE6310556.1"/>
    </source>
</evidence>
<evidence type="ECO:0000313" key="2">
    <source>
        <dbReference type="EMBL" id="MEE6308828.1"/>
    </source>
</evidence>
<dbReference type="NCBIfam" id="NF002805">
    <property type="entry name" value="PRK02947.1"/>
    <property type="match status" value="1"/>
</dbReference>
<accession>A0ABU7SKQ8</accession>
<dbReference type="Pfam" id="PF13580">
    <property type="entry name" value="SIS_2"/>
    <property type="match status" value="1"/>
</dbReference>
<dbReference type="SUPFAM" id="SSF53697">
    <property type="entry name" value="SIS domain"/>
    <property type="match status" value="1"/>
</dbReference>
<dbReference type="InterPro" id="IPR035472">
    <property type="entry name" value="RpiR-like_SIS"/>
</dbReference>
<proteinExistence type="predicted"/>
<protein>
    <submittedName>
        <fullName evidence="3">SIS domain-containing protein</fullName>
    </submittedName>
</protein>
<dbReference type="RefSeq" id="WP_331209108.1">
    <property type="nucleotide sequence ID" value="NZ_JAZGQL010000012.1"/>
</dbReference>
<dbReference type="PROSITE" id="PS51464">
    <property type="entry name" value="SIS"/>
    <property type="match status" value="1"/>
</dbReference>
<dbReference type="InterPro" id="IPR050099">
    <property type="entry name" value="SIS_GmhA/DiaA_subfam"/>
</dbReference>
<organism evidence="3 4">
    <name type="scientific">Plantactinospora veratri</name>
    <dbReference type="NCBI Taxonomy" id="1436122"/>
    <lineage>
        <taxon>Bacteria</taxon>
        <taxon>Bacillati</taxon>
        <taxon>Actinomycetota</taxon>
        <taxon>Actinomycetes</taxon>
        <taxon>Micromonosporales</taxon>
        <taxon>Micromonosporaceae</taxon>
        <taxon>Plantactinospora</taxon>
    </lineage>
</organism>
<sequence length="258" mass="26929">MSGTAPAGGAAWSAQEVTAAGYAARVQEVLGRALAEELPAVRRAAELVARSWAAKGLFYVFGSGHSHIFGEEAFYRAGGAVRVCPILKPAHMLHEGAVRSTVLEREHGHAEAVLAGYRLDGDRDVLLVVSNSGANPLPVEVARAAKARGLPLIAITSRRYASAISRPGPRLHDIADVVVDNHCPPGDALVELGPGLPSAGPSSSVVGLALLDAIIVEALGIQIRRGETPEVFMSANMPGAAEHNSEAARRMSDIVPHL</sequence>
<name>A0ABU7SKQ8_9ACTN</name>
<evidence type="ECO:0000259" key="1">
    <source>
        <dbReference type="PROSITE" id="PS51464"/>
    </source>
</evidence>
<dbReference type="EMBL" id="JAZGQL010000012">
    <property type="protein sequence ID" value="MEE6308828.1"/>
    <property type="molecule type" value="Genomic_DNA"/>
</dbReference>
<dbReference type="CDD" id="cd05013">
    <property type="entry name" value="SIS_RpiR"/>
    <property type="match status" value="1"/>
</dbReference>
<dbReference type="PANTHER" id="PTHR30390">
    <property type="entry name" value="SEDOHEPTULOSE 7-PHOSPHATE ISOMERASE / DNAA INITIATOR-ASSOCIATING FACTOR FOR REPLICATION INITIATION"/>
    <property type="match status" value="1"/>
</dbReference>
<reference evidence="3 4" key="1">
    <citation type="submission" date="2024-01" db="EMBL/GenBank/DDBJ databases">
        <title>Genome insights into Plantactinospora veratri sp. nov.</title>
        <authorList>
            <person name="Wang L."/>
        </authorList>
    </citation>
    <scope>NUCLEOTIDE SEQUENCE [LARGE SCALE GENOMIC DNA]</scope>
    <source>
        <strain evidence="3 4">NEAU-FHS4</strain>
    </source>
</reference>
<comment type="caution">
    <text evidence="3">The sequence shown here is derived from an EMBL/GenBank/DDBJ whole genome shotgun (WGS) entry which is preliminary data.</text>
</comment>
<dbReference type="InterPro" id="IPR001347">
    <property type="entry name" value="SIS_dom"/>
</dbReference>
<keyword evidence="4" id="KW-1185">Reference proteome</keyword>
<dbReference type="InterPro" id="IPR046348">
    <property type="entry name" value="SIS_dom_sf"/>
</dbReference>
<dbReference type="Gene3D" id="3.40.50.10490">
    <property type="entry name" value="Glucose-6-phosphate isomerase like protein, domain 1"/>
    <property type="match status" value="1"/>
</dbReference>